<sequence>MKSSKPIATPRVVNEKLSNNEVGSKVDASVYRSLIGSPLYLCATRLDLMFAANFLSRFMYSPSQNHLGVVKRVLRQEVVAQSSTETEYISTGAIAKQAIRLRKLLIDLRQSQEDATVIWVYNKSVIAIAKNPVQHERTKHSNVKFHAIREAENNGEVN</sequence>
<organism evidence="1">
    <name type="scientific">Sesamum latifolium</name>
    <dbReference type="NCBI Taxonomy" id="2727402"/>
    <lineage>
        <taxon>Eukaryota</taxon>
        <taxon>Viridiplantae</taxon>
        <taxon>Streptophyta</taxon>
        <taxon>Embryophyta</taxon>
        <taxon>Tracheophyta</taxon>
        <taxon>Spermatophyta</taxon>
        <taxon>Magnoliopsida</taxon>
        <taxon>eudicotyledons</taxon>
        <taxon>Gunneridae</taxon>
        <taxon>Pentapetalae</taxon>
        <taxon>asterids</taxon>
        <taxon>lamiids</taxon>
        <taxon>Lamiales</taxon>
        <taxon>Pedaliaceae</taxon>
        <taxon>Sesamum</taxon>
    </lineage>
</organism>
<evidence type="ECO:0000313" key="1">
    <source>
        <dbReference type="EMBL" id="KAL0421156.1"/>
    </source>
</evidence>
<gene>
    <name evidence="1" type="ORF">Slati_3138500</name>
</gene>
<comment type="caution">
    <text evidence="1">The sequence shown here is derived from an EMBL/GenBank/DDBJ whole genome shotgun (WGS) entry which is preliminary data.</text>
</comment>
<dbReference type="CDD" id="cd09272">
    <property type="entry name" value="RNase_HI_RT_Ty1"/>
    <property type="match status" value="1"/>
</dbReference>
<reference evidence="1" key="1">
    <citation type="submission" date="2020-06" db="EMBL/GenBank/DDBJ databases">
        <authorList>
            <person name="Li T."/>
            <person name="Hu X."/>
            <person name="Zhang T."/>
            <person name="Song X."/>
            <person name="Zhang H."/>
            <person name="Dai N."/>
            <person name="Sheng W."/>
            <person name="Hou X."/>
            <person name="Wei L."/>
        </authorList>
    </citation>
    <scope>NUCLEOTIDE SEQUENCE</scope>
    <source>
        <strain evidence="1">KEN1</strain>
        <tissue evidence="1">Leaf</tissue>
    </source>
</reference>
<proteinExistence type="predicted"/>
<dbReference type="PANTHER" id="PTHR11439">
    <property type="entry name" value="GAG-POL-RELATED RETROTRANSPOSON"/>
    <property type="match status" value="1"/>
</dbReference>
<dbReference type="AlphaFoldDB" id="A0AAW2UYH2"/>
<dbReference type="EMBL" id="JACGWN010000011">
    <property type="protein sequence ID" value="KAL0421156.1"/>
    <property type="molecule type" value="Genomic_DNA"/>
</dbReference>
<name>A0AAW2UYH2_9LAMI</name>
<accession>A0AAW2UYH2</accession>
<protein>
    <submittedName>
        <fullName evidence="1">Copia protein</fullName>
    </submittedName>
</protein>
<reference evidence="1" key="2">
    <citation type="journal article" date="2024" name="Plant">
        <title>Genomic evolution and insights into agronomic trait innovations of Sesamum species.</title>
        <authorList>
            <person name="Miao H."/>
            <person name="Wang L."/>
            <person name="Qu L."/>
            <person name="Liu H."/>
            <person name="Sun Y."/>
            <person name="Le M."/>
            <person name="Wang Q."/>
            <person name="Wei S."/>
            <person name="Zheng Y."/>
            <person name="Lin W."/>
            <person name="Duan Y."/>
            <person name="Cao H."/>
            <person name="Xiong S."/>
            <person name="Wang X."/>
            <person name="Wei L."/>
            <person name="Li C."/>
            <person name="Ma Q."/>
            <person name="Ju M."/>
            <person name="Zhao R."/>
            <person name="Li G."/>
            <person name="Mu C."/>
            <person name="Tian Q."/>
            <person name="Mei H."/>
            <person name="Zhang T."/>
            <person name="Gao T."/>
            <person name="Zhang H."/>
        </authorList>
    </citation>
    <scope>NUCLEOTIDE SEQUENCE</scope>
    <source>
        <strain evidence="1">KEN1</strain>
    </source>
</reference>
<dbReference type="PANTHER" id="PTHR11439:SF502">
    <property type="entry name" value="SECRETED RXLR EFFECTOR PROTEIN 161-LIKE"/>
    <property type="match status" value="1"/>
</dbReference>